<protein>
    <recommendedName>
        <fullName evidence="8">Uracil-DNA glycosylase-like domain-containing protein</fullName>
    </recommendedName>
</protein>
<dbReference type="PANTHER" id="PTHR33693">
    <property type="entry name" value="TYPE-5 URACIL-DNA GLYCOSYLASE"/>
    <property type="match status" value="1"/>
</dbReference>
<keyword evidence="4" id="KW-0378">Hydrolase</keyword>
<evidence type="ECO:0000256" key="5">
    <source>
        <dbReference type="ARBA" id="ARBA00023004"/>
    </source>
</evidence>
<organism evidence="9 12">
    <name type="scientific">Candidatus Hakubella thermalkaliphila</name>
    <dbReference type="NCBI Taxonomy" id="2754717"/>
    <lineage>
        <taxon>Bacteria</taxon>
        <taxon>Bacillati</taxon>
        <taxon>Actinomycetota</taxon>
        <taxon>Actinomycetota incertae sedis</taxon>
        <taxon>Candidatus Hakubellales</taxon>
        <taxon>Candidatus Hakubellaceae</taxon>
        <taxon>Candidatus Hakubella</taxon>
    </lineage>
</organism>
<dbReference type="GO" id="GO:0051539">
    <property type="term" value="F:4 iron, 4 sulfur cluster binding"/>
    <property type="evidence" value="ECO:0007669"/>
    <property type="project" value="UniProtKB-KW"/>
</dbReference>
<evidence type="ECO:0000313" key="11">
    <source>
        <dbReference type="Proteomes" id="UP000576480"/>
    </source>
</evidence>
<keyword evidence="7" id="KW-0234">DNA repair</keyword>
<evidence type="ECO:0000256" key="2">
    <source>
        <dbReference type="ARBA" id="ARBA00022723"/>
    </source>
</evidence>
<dbReference type="Proteomes" id="UP000580051">
    <property type="component" value="Unassembled WGS sequence"/>
</dbReference>
<gene>
    <name evidence="9" type="ORF">HKBW3S06_01173</name>
    <name evidence="10" type="ORF">HKBW3S43_00575</name>
</gene>
<evidence type="ECO:0000313" key="9">
    <source>
        <dbReference type="EMBL" id="GFP21947.1"/>
    </source>
</evidence>
<accession>A0A6V8NPF7</accession>
<keyword evidence="1" id="KW-0004">4Fe-4S</keyword>
<evidence type="ECO:0000256" key="6">
    <source>
        <dbReference type="ARBA" id="ARBA00023014"/>
    </source>
</evidence>
<dbReference type="EMBL" id="BLSB01000023">
    <property type="protein sequence ID" value="GFP34783.1"/>
    <property type="molecule type" value="Genomic_DNA"/>
</dbReference>
<keyword evidence="6" id="KW-0411">Iron-sulfur</keyword>
<dbReference type="GO" id="GO:0046872">
    <property type="term" value="F:metal ion binding"/>
    <property type="evidence" value="ECO:0007669"/>
    <property type="project" value="UniProtKB-KW"/>
</dbReference>
<evidence type="ECO:0000256" key="1">
    <source>
        <dbReference type="ARBA" id="ARBA00022485"/>
    </source>
</evidence>
<reference evidence="11 12" key="1">
    <citation type="journal article" date="2020" name="Front. Microbiol.">
        <title>Single-cell genomics of novel Actinobacteria with the Wood-Ljungdahl pathway discovered in a serpentinizing system.</title>
        <authorList>
            <person name="Merino N."/>
            <person name="Kawai M."/>
            <person name="Boyd E.S."/>
            <person name="Colman D.R."/>
            <person name="McGlynn S.E."/>
            <person name="Nealson K.H."/>
            <person name="Kurokawa K."/>
            <person name="Hongoh Y."/>
        </authorList>
    </citation>
    <scope>NUCLEOTIDE SEQUENCE [LARGE SCALE GENOMIC DNA]</scope>
    <source>
        <strain evidence="9 12">S06</strain>
        <strain evidence="10 11">S43</strain>
    </source>
</reference>
<evidence type="ECO:0000313" key="12">
    <source>
        <dbReference type="Proteomes" id="UP000580051"/>
    </source>
</evidence>
<evidence type="ECO:0000313" key="10">
    <source>
        <dbReference type="EMBL" id="GFP34783.1"/>
    </source>
</evidence>
<feature type="domain" description="Uracil-DNA glycosylase-like" evidence="8">
    <location>
        <begin position="53"/>
        <end position="198"/>
    </location>
</feature>
<dbReference type="EMBL" id="BLRV01000149">
    <property type="protein sequence ID" value="GFP21947.1"/>
    <property type="molecule type" value="Genomic_DNA"/>
</dbReference>
<evidence type="ECO:0000256" key="4">
    <source>
        <dbReference type="ARBA" id="ARBA00022801"/>
    </source>
</evidence>
<dbReference type="PANTHER" id="PTHR33693:SF1">
    <property type="entry name" value="TYPE-4 URACIL-DNA GLYCOSYLASE"/>
    <property type="match status" value="1"/>
</dbReference>
<dbReference type="Gene3D" id="3.40.470.10">
    <property type="entry name" value="Uracil-DNA glycosylase-like domain"/>
    <property type="match status" value="1"/>
</dbReference>
<dbReference type="AlphaFoldDB" id="A0A6V8NPF7"/>
<comment type="caution">
    <text evidence="9">The sequence shown here is derived from an EMBL/GenBank/DDBJ whole genome shotgun (WGS) entry which is preliminary data.</text>
</comment>
<dbReference type="GO" id="GO:0097506">
    <property type="term" value="F:deaminated base DNA N-glycosylase activity"/>
    <property type="evidence" value="ECO:0007669"/>
    <property type="project" value="UniProtKB-ARBA"/>
</dbReference>
<dbReference type="Pfam" id="PF03167">
    <property type="entry name" value="UDG"/>
    <property type="match status" value="1"/>
</dbReference>
<keyword evidence="3" id="KW-0227">DNA damage</keyword>
<name>A0A6V8NPF7_9ACTN</name>
<proteinExistence type="predicted"/>
<evidence type="ECO:0000256" key="3">
    <source>
        <dbReference type="ARBA" id="ARBA00022763"/>
    </source>
</evidence>
<dbReference type="SUPFAM" id="SSF52141">
    <property type="entry name" value="Uracil-DNA glycosylase-like"/>
    <property type="match status" value="1"/>
</dbReference>
<evidence type="ECO:0000259" key="8">
    <source>
        <dbReference type="Pfam" id="PF03167"/>
    </source>
</evidence>
<keyword evidence="2" id="KW-0479">Metal-binding</keyword>
<sequence>MSEELATTYRLYLGKAQEEMEYIRQELEACQRCGLEVSKDAKVMGSGFPLSDIMLVKSRLFQEETERGVAFYGEAAEVVEKACQALDHLKFEYLYGTNAIKCHLISSGPSIFPDPSIRKNCSLFLKMEILTCQPRFILALGQEAVEVLNLISPALGDRLEFQPGAIFNYRPKTRALVTYDLLDSLEDMEKKKQLWADLRKLNSIYGDYLSQRVRSESILKRS</sequence>
<dbReference type="InterPro" id="IPR036895">
    <property type="entry name" value="Uracil-DNA_glycosylase-like_sf"/>
</dbReference>
<evidence type="ECO:0000256" key="7">
    <source>
        <dbReference type="ARBA" id="ARBA00023204"/>
    </source>
</evidence>
<dbReference type="InterPro" id="IPR051536">
    <property type="entry name" value="UDG_Type-4/5"/>
</dbReference>
<dbReference type="InterPro" id="IPR005122">
    <property type="entry name" value="Uracil-DNA_glycosylase-like"/>
</dbReference>
<dbReference type="Proteomes" id="UP000576480">
    <property type="component" value="Unassembled WGS sequence"/>
</dbReference>
<keyword evidence="5" id="KW-0408">Iron</keyword>
<dbReference type="GO" id="GO:0006281">
    <property type="term" value="P:DNA repair"/>
    <property type="evidence" value="ECO:0007669"/>
    <property type="project" value="UniProtKB-KW"/>
</dbReference>
<dbReference type="RefSeq" id="WP_176227020.1">
    <property type="nucleotide sequence ID" value="NZ_BLRV01000149.1"/>
</dbReference>